<accession>A0A1F7W3V4</accession>
<reference evidence="1 2" key="1">
    <citation type="journal article" date="2016" name="Nat. Commun.">
        <title>Thousands of microbial genomes shed light on interconnected biogeochemical processes in an aquifer system.</title>
        <authorList>
            <person name="Anantharaman K."/>
            <person name="Brown C.T."/>
            <person name="Hug L.A."/>
            <person name="Sharon I."/>
            <person name="Castelle C.J."/>
            <person name="Probst A.J."/>
            <person name="Thomas B.C."/>
            <person name="Singh A."/>
            <person name="Wilkins M.J."/>
            <person name="Karaoz U."/>
            <person name="Brodie E.L."/>
            <person name="Williams K.H."/>
            <person name="Hubbard S.S."/>
            <person name="Banfield J.F."/>
        </authorList>
    </citation>
    <scope>NUCLEOTIDE SEQUENCE [LARGE SCALE GENOMIC DNA]</scope>
</reference>
<dbReference type="AlphaFoldDB" id="A0A1F7W3V4"/>
<dbReference type="STRING" id="1802421.A2318_02470"/>
<evidence type="ECO:0000313" key="1">
    <source>
        <dbReference type="EMBL" id="OGL97316.1"/>
    </source>
</evidence>
<evidence type="ECO:0000313" key="2">
    <source>
        <dbReference type="Proteomes" id="UP000177331"/>
    </source>
</evidence>
<protein>
    <submittedName>
        <fullName evidence="1">Uncharacterized protein</fullName>
    </submittedName>
</protein>
<name>A0A1F7W3V4_9BACT</name>
<comment type="caution">
    <text evidence="1">The sequence shown here is derived from an EMBL/GenBank/DDBJ whole genome shotgun (WGS) entry which is preliminary data.</text>
</comment>
<dbReference type="Proteomes" id="UP000177331">
    <property type="component" value="Unassembled WGS sequence"/>
</dbReference>
<sequence>MYIHRSQKFPGVVVHTSDEVYQEALAIVAGGPSLEGSTIEEILDRQYEDMFSVEAQAPYLEFVRLHGARRGCSEIHVLNAHGGSSNGQWIYEDRSRSFSLQTWIDRHAKQAAAIVLTVCNADGLTVRSRHVPIFIPDNIVGTGFAFLSEYHFTMRLPSGEEVDRYTIDYHLKQICKKTKVDP</sequence>
<gene>
    <name evidence="1" type="ORF">A2318_02470</name>
</gene>
<organism evidence="1 2">
    <name type="scientific">Candidatus Uhrbacteria bacterium RIFOXYB2_FULL_45_11</name>
    <dbReference type="NCBI Taxonomy" id="1802421"/>
    <lineage>
        <taxon>Bacteria</taxon>
        <taxon>Candidatus Uhriibacteriota</taxon>
    </lineage>
</organism>
<dbReference type="EMBL" id="MGFD01000053">
    <property type="protein sequence ID" value="OGL97316.1"/>
    <property type="molecule type" value="Genomic_DNA"/>
</dbReference>
<proteinExistence type="predicted"/>